<name>A0A553UKR7_9DEIO</name>
<sequence>MRFLTYYVTFSRAGAPWPYQTVYQRAAGEYKPGELAVLGGQLEILPGNLCGSGNLKLSAVPERGGSRMAPGDWVRVYLSDSDTPIYLGEVGQEPWETGAGEVKLLSLKDRVSSAAWRSDVDTDGKTVLPLKARFRPYLQAVLARAVLPPGITVGSIADVNAVLNALTLFELVGDAMQAALPAAAGATWGVNALGEIVVHQLTDTLTHRFPRARSDRPPGVRDGYKNCVRFEYARPDTVRAFFEYKATLEIAVFGEAWLQEGLPASVTTTQNNPYSGTSVDVIVLLDHPDNPTLTASVYGLQTALTPAWTGHLGDGLTLNPAVTQGAAYQPVASGGEGGNITAATGTAFSYDVLLSVPVSGLTIEYKIGAGSWTPSTEPYGASSFVRFTTSSAQALEWRYLQDSAYDAYRTAHSGDRPPAFSVNIATAVPADYARLTVSLPGVSAAQPSFRALFKARRIPTDPAGSYLQFVIAPFTVNRTRVGLPGVYVWRSGDTVSTDVNVSAVTLANPTLTSPVSIMLTRKDDVDGRRIWSTPQDITASEMVITGPPASVGWIGAAIADQFALVAYAYGLLRYKMQPVRSWVGKYKTLRRLDVSGIARFDTANGDVDLDVTRGVYDLDTLTPSIEAGTPQPLDDTEALDLGFQSVERILRTPGGGA</sequence>
<dbReference type="OrthoDB" id="64608at2"/>
<organism evidence="1 2">
    <name type="scientific">Deinococcus detaillensis</name>
    <dbReference type="NCBI Taxonomy" id="2592048"/>
    <lineage>
        <taxon>Bacteria</taxon>
        <taxon>Thermotogati</taxon>
        <taxon>Deinococcota</taxon>
        <taxon>Deinococci</taxon>
        <taxon>Deinococcales</taxon>
        <taxon>Deinococcaceae</taxon>
        <taxon>Deinococcus</taxon>
    </lineage>
</organism>
<proteinExistence type="predicted"/>
<dbReference type="Proteomes" id="UP000316092">
    <property type="component" value="Unassembled WGS sequence"/>
</dbReference>
<dbReference type="RefSeq" id="WP_143721841.1">
    <property type="nucleotide sequence ID" value="NZ_VKDB01000027.1"/>
</dbReference>
<dbReference type="EMBL" id="VKDB01000027">
    <property type="protein sequence ID" value="TSA80790.1"/>
    <property type="molecule type" value="Genomic_DNA"/>
</dbReference>
<protein>
    <submittedName>
        <fullName evidence="1">Uncharacterized protein</fullName>
    </submittedName>
</protein>
<evidence type="ECO:0000313" key="2">
    <source>
        <dbReference type="Proteomes" id="UP000316092"/>
    </source>
</evidence>
<reference evidence="1 2" key="1">
    <citation type="submission" date="2019-07" db="EMBL/GenBank/DDBJ databases">
        <title>Deinococcus detaillus sp. nov., isolated from humus soil in Antarctica.</title>
        <authorList>
            <person name="Zhang K."/>
        </authorList>
    </citation>
    <scope>NUCLEOTIDE SEQUENCE [LARGE SCALE GENOMIC DNA]</scope>
    <source>
        <strain evidence="1 2">H1</strain>
    </source>
</reference>
<accession>A0A553UKR7</accession>
<comment type="caution">
    <text evidence="1">The sequence shown here is derived from an EMBL/GenBank/DDBJ whole genome shotgun (WGS) entry which is preliminary data.</text>
</comment>
<dbReference type="AlphaFoldDB" id="A0A553UKR7"/>
<gene>
    <name evidence="1" type="ORF">FNU79_16230</name>
</gene>
<evidence type="ECO:0000313" key="1">
    <source>
        <dbReference type="EMBL" id="TSA80790.1"/>
    </source>
</evidence>
<keyword evidence="2" id="KW-1185">Reference proteome</keyword>